<keyword evidence="1" id="KW-0732">Signal</keyword>
<keyword evidence="3" id="KW-1185">Reference proteome</keyword>
<name>A0A5J5DFR5_9PERO</name>
<sequence length="167" mass="18802">MKVIRVFCVSWLSFLRSAVHSRSARAGPATRTASDGQLTASTQTLSTCFSERTNKIKRAVSQVLLQNRRRVVHGVDSFLDTIWKIGQIWLRCHGHRLNLSTTSAPHLSPTLRREPCSLVARPDFGLWLLFPCSWGFTLPAALCVRRFLLLARSRLFALLRVSISAEV</sequence>
<proteinExistence type="predicted"/>
<accession>A0A5J5DFR5</accession>
<reference evidence="2 3" key="1">
    <citation type="submission" date="2019-08" db="EMBL/GenBank/DDBJ databases">
        <title>A chromosome-level genome assembly, high-density linkage maps, and genome scans reveal the genomic architecture of hybrid incompatibilities underlying speciation via character displacement in darters (Percidae: Etheostominae).</title>
        <authorList>
            <person name="Moran R.L."/>
            <person name="Catchen J.M."/>
            <person name="Fuller R.C."/>
        </authorList>
    </citation>
    <scope>NUCLEOTIDE SEQUENCE [LARGE SCALE GENOMIC DNA]</scope>
    <source>
        <strain evidence="2">EspeVRDwgs_2016</strain>
        <tissue evidence="2">Muscle</tissue>
    </source>
</reference>
<dbReference type="Proteomes" id="UP000327493">
    <property type="component" value="Chromosome 5"/>
</dbReference>
<feature type="signal peptide" evidence="1">
    <location>
        <begin position="1"/>
        <end position="26"/>
    </location>
</feature>
<comment type="caution">
    <text evidence="2">The sequence shown here is derived from an EMBL/GenBank/DDBJ whole genome shotgun (WGS) entry which is preliminary data.</text>
</comment>
<protein>
    <recommendedName>
        <fullName evidence="4">Secreted protein</fullName>
    </recommendedName>
</protein>
<evidence type="ECO:0000313" key="2">
    <source>
        <dbReference type="EMBL" id="KAA8592184.1"/>
    </source>
</evidence>
<feature type="chain" id="PRO_5023803262" description="Secreted protein" evidence="1">
    <location>
        <begin position="27"/>
        <end position="167"/>
    </location>
</feature>
<gene>
    <name evidence="2" type="ORF">FQN60_017639</name>
</gene>
<evidence type="ECO:0000313" key="3">
    <source>
        <dbReference type="Proteomes" id="UP000327493"/>
    </source>
</evidence>
<dbReference type="EMBL" id="VOFY01000005">
    <property type="protein sequence ID" value="KAA8592184.1"/>
    <property type="molecule type" value="Genomic_DNA"/>
</dbReference>
<evidence type="ECO:0000256" key="1">
    <source>
        <dbReference type="SAM" id="SignalP"/>
    </source>
</evidence>
<evidence type="ECO:0008006" key="4">
    <source>
        <dbReference type="Google" id="ProtNLM"/>
    </source>
</evidence>
<organism evidence="2 3">
    <name type="scientific">Etheostoma spectabile</name>
    <name type="common">orangethroat darter</name>
    <dbReference type="NCBI Taxonomy" id="54343"/>
    <lineage>
        <taxon>Eukaryota</taxon>
        <taxon>Metazoa</taxon>
        <taxon>Chordata</taxon>
        <taxon>Craniata</taxon>
        <taxon>Vertebrata</taxon>
        <taxon>Euteleostomi</taxon>
        <taxon>Actinopterygii</taxon>
        <taxon>Neopterygii</taxon>
        <taxon>Teleostei</taxon>
        <taxon>Neoteleostei</taxon>
        <taxon>Acanthomorphata</taxon>
        <taxon>Eupercaria</taxon>
        <taxon>Perciformes</taxon>
        <taxon>Percoidei</taxon>
        <taxon>Percidae</taxon>
        <taxon>Etheostomatinae</taxon>
        <taxon>Etheostoma</taxon>
    </lineage>
</organism>
<dbReference type="AlphaFoldDB" id="A0A5J5DFR5"/>